<evidence type="ECO:0000313" key="4">
    <source>
        <dbReference type="EMBL" id="MFC7451232.1"/>
    </source>
</evidence>
<feature type="region of interest" description="Disordered" evidence="2">
    <location>
        <begin position="253"/>
        <end position="379"/>
    </location>
</feature>
<feature type="compositionally biased region" description="Basic and acidic residues" evidence="2">
    <location>
        <begin position="58"/>
        <end position="73"/>
    </location>
</feature>
<keyword evidence="5" id="KW-1185">Reference proteome</keyword>
<proteinExistence type="inferred from homology"/>
<accession>A0ABW2S5L1</accession>
<feature type="compositionally biased region" description="Low complexity" evidence="2">
    <location>
        <begin position="455"/>
        <end position="464"/>
    </location>
</feature>
<feature type="region of interest" description="Disordered" evidence="2">
    <location>
        <begin position="54"/>
        <end position="73"/>
    </location>
</feature>
<protein>
    <recommendedName>
        <fullName evidence="3">PPE domain-containing protein</fullName>
    </recommendedName>
</protein>
<dbReference type="Proteomes" id="UP001596484">
    <property type="component" value="Unassembled WGS sequence"/>
</dbReference>
<feature type="compositionally biased region" description="Pro residues" evidence="2">
    <location>
        <begin position="256"/>
        <end position="274"/>
    </location>
</feature>
<evidence type="ECO:0000313" key="5">
    <source>
        <dbReference type="Proteomes" id="UP001596484"/>
    </source>
</evidence>
<comment type="caution">
    <text evidence="4">The sequence shown here is derived from an EMBL/GenBank/DDBJ whole genome shotgun (WGS) entry which is preliminary data.</text>
</comment>
<dbReference type="RefSeq" id="WP_378409315.1">
    <property type="nucleotide sequence ID" value="NZ_JBHTCS010000030.1"/>
</dbReference>
<evidence type="ECO:0000256" key="2">
    <source>
        <dbReference type="SAM" id="MobiDB-lite"/>
    </source>
</evidence>
<dbReference type="EMBL" id="JBHTCS010000030">
    <property type="protein sequence ID" value="MFC7451232.1"/>
    <property type="molecule type" value="Genomic_DNA"/>
</dbReference>
<organism evidence="4 5">
    <name type="scientific">Rhodococcus daqingensis</name>
    <dbReference type="NCBI Taxonomy" id="2479363"/>
    <lineage>
        <taxon>Bacteria</taxon>
        <taxon>Bacillati</taxon>
        <taxon>Actinomycetota</taxon>
        <taxon>Actinomycetes</taxon>
        <taxon>Mycobacteriales</taxon>
        <taxon>Nocardiaceae</taxon>
        <taxon>Rhodococcus</taxon>
    </lineage>
</organism>
<dbReference type="Gene3D" id="1.20.1260.20">
    <property type="entry name" value="PPE superfamily"/>
    <property type="match status" value="1"/>
</dbReference>
<dbReference type="SUPFAM" id="SSF140459">
    <property type="entry name" value="PE/PPE dimer-like"/>
    <property type="match status" value="1"/>
</dbReference>
<dbReference type="Pfam" id="PF00823">
    <property type="entry name" value="PPE"/>
    <property type="match status" value="1"/>
</dbReference>
<feature type="domain" description="PPE" evidence="3">
    <location>
        <begin position="110"/>
        <end position="234"/>
    </location>
</feature>
<comment type="similarity">
    <text evidence="1">Belongs to the mycobacterial PPE family.</text>
</comment>
<evidence type="ECO:0000259" key="3">
    <source>
        <dbReference type="Pfam" id="PF00823"/>
    </source>
</evidence>
<gene>
    <name evidence="4" type="ORF">ACFQS9_25375</name>
</gene>
<feature type="compositionally biased region" description="Gly residues" evidence="2">
    <location>
        <begin position="361"/>
        <end position="379"/>
    </location>
</feature>
<evidence type="ECO:0000256" key="1">
    <source>
        <dbReference type="ARBA" id="ARBA00010652"/>
    </source>
</evidence>
<feature type="region of interest" description="Disordered" evidence="2">
    <location>
        <begin position="455"/>
        <end position="480"/>
    </location>
</feature>
<dbReference type="InterPro" id="IPR038332">
    <property type="entry name" value="PPE_sf"/>
</dbReference>
<dbReference type="InterPro" id="IPR000030">
    <property type="entry name" value="PPE_dom"/>
</dbReference>
<sequence>MSVPGMDGVLQGLGQVAGSLADGVSAATSDFVNSSSGVTRQAVQGAGILTGTDPLGWARDRDVQQEGNRRRDDLYAERDAARYQGEYDASSVQMENFDGMSHEEIKARLDSAAPGGILEDGRMWRAAADRLQQSVSAFTGEIASAIGGGWEGAAADKASSGVSGYSTSASELQRSAILIANKIEEAHTGIDQARRRMPEPESTNVLDILRSGIVTNPIGGLQQAFHKSEEARQEAIQIMKTEYAPVVQQADSQVPVLPPPHNPVAVPPDVPPTGRPVDGGGSPGDGTAPWAPPAERAPVPDRADSASGGPGDGGGAGDREAGIDPSAIESGADGSPQGGATAGTPFAGDAVTRAASADASGGPGSAGFGTGGNGAGGSGSGGTGVGSGAGGGAGTGLGSGGGFASGPGALGGIGSGAGSGSGAGRAVSPGPGAGAVPAAGASGGGAGAVAGRPGAPGMGAMAPGGARGGGDEDTEHRTPGYLVSVQNGSELIGDLPKVAPPVLGG</sequence>
<reference evidence="5" key="1">
    <citation type="journal article" date="2019" name="Int. J. Syst. Evol. Microbiol.">
        <title>The Global Catalogue of Microorganisms (GCM) 10K type strain sequencing project: providing services to taxonomists for standard genome sequencing and annotation.</title>
        <authorList>
            <consortium name="The Broad Institute Genomics Platform"/>
            <consortium name="The Broad Institute Genome Sequencing Center for Infectious Disease"/>
            <person name="Wu L."/>
            <person name="Ma J."/>
        </authorList>
    </citation>
    <scope>NUCLEOTIDE SEQUENCE [LARGE SCALE GENOMIC DNA]</scope>
    <source>
        <strain evidence="5">ICMP 19430</strain>
    </source>
</reference>
<name>A0ABW2S5L1_9NOCA</name>